<dbReference type="HOGENOM" id="CLU_061731_0_0_7"/>
<dbReference type="OrthoDB" id="36975at2"/>
<dbReference type="Gene3D" id="3.60.15.10">
    <property type="entry name" value="Ribonuclease Z/Hydroxyacylglutathione hydrolase-like"/>
    <property type="match status" value="1"/>
</dbReference>
<dbReference type="KEGG" id="dsa:Desal_1730"/>
<dbReference type="eggNOG" id="COG2220">
    <property type="taxonomic scope" value="Bacteria"/>
</dbReference>
<dbReference type="RefSeq" id="WP_015851608.1">
    <property type="nucleotide sequence ID" value="NC_012881.1"/>
</dbReference>
<dbReference type="SUPFAM" id="SSF56281">
    <property type="entry name" value="Metallo-hydrolase/oxidoreductase"/>
    <property type="match status" value="1"/>
</dbReference>
<dbReference type="STRING" id="526222.Desal_1730"/>
<evidence type="ECO:0000313" key="1">
    <source>
        <dbReference type="EMBL" id="ACS79792.1"/>
    </source>
</evidence>
<sequence>MQVRIVHIFHNCFVIDAGENCYVFDIPADRFRSKKVLSALQESLAGRKVTVFFSHSHLDHFAPDYREVCASAASLQAVISDDIEEMYPDLDFSDALIVEPDEKYDFHELEIETLMSNDLGVAFLFSDAGGLRVYNGGDLACWDWETASQNELDFTRSFFRSAVDRVVDYGVQIAFSNVDRRLESLAGGGELARAVKPQVFVPTHSFGRTQWLQGIHERMGIAEENCFIYRRIGDVQSYDIQV</sequence>
<gene>
    <name evidence="1" type="ordered locus">Desal_1730</name>
</gene>
<dbReference type="EMBL" id="CP001649">
    <property type="protein sequence ID" value="ACS79792.1"/>
    <property type="molecule type" value="Genomic_DNA"/>
</dbReference>
<name>C6BTL2_MARSD</name>
<reference evidence="1 2" key="1">
    <citation type="submission" date="2009-06" db="EMBL/GenBank/DDBJ databases">
        <title>Complete sequence of Desulfovibrio salexigens DSM 2638.</title>
        <authorList>
            <consortium name="US DOE Joint Genome Institute"/>
            <person name="Lucas S."/>
            <person name="Copeland A."/>
            <person name="Lapidus A."/>
            <person name="Glavina del Rio T."/>
            <person name="Tice H."/>
            <person name="Bruce D."/>
            <person name="Goodwin L."/>
            <person name="Pitluck S."/>
            <person name="Munk A.C."/>
            <person name="Brettin T."/>
            <person name="Detter J.C."/>
            <person name="Han C."/>
            <person name="Tapia R."/>
            <person name="Larimer F."/>
            <person name="Land M."/>
            <person name="Hauser L."/>
            <person name="Kyrpides N."/>
            <person name="Anderson I."/>
            <person name="Wall J.D."/>
            <person name="Arkin A.P."/>
            <person name="Dehal P."/>
            <person name="Chivian D."/>
            <person name="Giles B."/>
            <person name="Hazen T.C."/>
        </authorList>
    </citation>
    <scope>NUCLEOTIDE SEQUENCE [LARGE SCALE GENOMIC DNA]</scope>
    <source>
        <strain evidence="2">ATCC 14822 / DSM 2638 / NCIMB 8403 / VKM B-1763</strain>
    </source>
</reference>
<dbReference type="Proteomes" id="UP000002601">
    <property type="component" value="Chromosome"/>
</dbReference>
<evidence type="ECO:0000313" key="2">
    <source>
        <dbReference type="Proteomes" id="UP000002601"/>
    </source>
</evidence>
<dbReference type="InterPro" id="IPR036866">
    <property type="entry name" value="RibonucZ/Hydroxyglut_hydro"/>
</dbReference>
<accession>C6BTL2</accession>
<organism evidence="1 2">
    <name type="scientific">Maridesulfovibrio salexigens (strain ATCC 14822 / DSM 2638 / NCIMB 8403 / VKM B-1763)</name>
    <name type="common">Desulfovibrio salexigens</name>
    <dbReference type="NCBI Taxonomy" id="526222"/>
    <lineage>
        <taxon>Bacteria</taxon>
        <taxon>Pseudomonadati</taxon>
        <taxon>Thermodesulfobacteriota</taxon>
        <taxon>Desulfovibrionia</taxon>
        <taxon>Desulfovibrionales</taxon>
        <taxon>Desulfovibrionaceae</taxon>
        <taxon>Maridesulfovibrio</taxon>
    </lineage>
</organism>
<proteinExistence type="predicted"/>
<dbReference type="AlphaFoldDB" id="C6BTL2"/>
<keyword evidence="2" id="KW-1185">Reference proteome</keyword>
<evidence type="ECO:0008006" key="3">
    <source>
        <dbReference type="Google" id="ProtNLM"/>
    </source>
</evidence>
<protein>
    <recommendedName>
        <fullName evidence="3">Beta-lactamase superfamily domain-containing protein</fullName>
    </recommendedName>
</protein>